<sequence>MKIALVFLFAICGAQLVTSAPRNEEDERTIICVGRAIAELGLEGIAGGARLIAEIWRTVDELIEGRRRCMEMTNERLREACLTTWTIGAIAELLRLRNEIATVVGDEKAQEFFESMAACFNLDPNHPDYPDPIRLRRFF</sequence>
<gene>
    <name evidence="2" type="ORF">PVAND_010540</name>
</gene>
<dbReference type="EMBL" id="JADBJN010000001">
    <property type="protein sequence ID" value="KAG5681074.1"/>
    <property type="molecule type" value="Genomic_DNA"/>
</dbReference>
<proteinExistence type="predicted"/>
<feature type="chain" id="PRO_5039950974" evidence="1">
    <location>
        <begin position="20"/>
        <end position="139"/>
    </location>
</feature>
<reference evidence="2" key="1">
    <citation type="submission" date="2021-03" db="EMBL/GenBank/DDBJ databases">
        <title>Chromosome level genome of the anhydrobiotic midge Polypedilum vanderplanki.</title>
        <authorList>
            <person name="Yoshida Y."/>
            <person name="Kikawada T."/>
            <person name="Gusev O."/>
        </authorList>
    </citation>
    <scope>NUCLEOTIDE SEQUENCE</scope>
    <source>
        <strain evidence="2">NIAS01</strain>
        <tissue evidence="2">Whole body or cell culture</tissue>
    </source>
</reference>
<organism evidence="2 3">
    <name type="scientific">Polypedilum vanderplanki</name>
    <name type="common">Sleeping chironomid midge</name>
    <dbReference type="NCBI Taxonomy" id="319348"/>
    <lineage>
        <taxon>Eukaryota</taxon>
        <taxon>Metazoa</taxon>
        <taxon>Ecdysozoa</taxon>
        <taxon>Arthropoda</taxon>
        <taxon>Hexapoda</taxon>
        <taxon>Insecta</taxon>
        <taxon>Pterygota</taxon>
        <taxon>Neoptera</taxon>
        <taxon>Endopterygota</taxon>
        <taxon>Diptera</taxon>
        <taxon>Nematocera</taxon>
        <taxon>Chironomoidea</taxon>
        <taxon>Chironomidae</taxon>
        <taxon>Chironominae</taxon>
        <taxon>Polypedilum</taxon>
        <taxon>Polypedilum</taxon>
    </lineage>
</organism>
<dbReference type="Proteomes" id="UP001107558">
    <property type="component" value="Chromosome 1"/>
</dbReference>
<feature type="signal peptide" evidence="1">
    <location>
        <begin position="1"/>
        <end position="19"/>
    </location>
</feature>
<comment type="caution">
    <text evidence="2">The sequence shown here is derived from an EMBL/GenBank/DDBJ whole genome shotgun (WGS) entry which is preliminary data.</text>
</comment>
<name>A0A9J6CFX8_POLVA</name>
<protein>
    <submittedName>
        <fullName evidence="2">Uncharacterized protein</fullName>
    </submittedName>
</protein>
<keyword evidence="3" id="KW-1185">Reference proteome</keyword>
<dbReference type="AlphaFoldDB" id="A0A9J6CFX8"/>
<accession>A0A9J6CFX8</accession>
<keyword evidence="1" id="KW-0732">Signal</keyword>
<evidence type="ECO:0000256" key="1">
    <source>
        <dbReference type="SAM" id="SignalP"/>
    </source>
</evidence>
<evidence type="ECO:0000313" key="3">
    <source>
        <dbReference type="Proteomes" id="UP001107558"/>
    </source>
</evidence>
<evidence type="ECO:0000313" key="2">
    <source>
        <dbReference type="EMBL" id="KAG5681074.1"/>
    </source>
</evidence>